<dbReference type="SUPFAM" id="SSF143011">
    <property type="entry name" value="RelE-like"/>
    <property type="match status" value="1"/>
</dbReference>
<evidence type="ECO:0000313" key="2">
    <source>
        <dbReference type="Proteomes" id="UP000034589"/>
    </source>
</evidence>
<accession>A0A0G1VKD5</accession>
<organism evidence="1 2">
    <name type="scientific">Candidatus Kaiserbacteria bacterium GW2011_GWC2_49_12</name>
    <dbReference type="NCBI Taxonomy" id="1618675"/>
    <lineage>
        <taxon>Bacteria</taxon>
        <taxon>Candidatus Kaiseribacteriota</taxon>
    </lineage>
</organism>
<protein>
    <recommendedName>
        <fullName evidence="3">Toxin YoeB</fullName>
    </recommendedName>
</protein>
<sequence length="82" mass="9995">MRVLPLHSEIEEYLKKRNLAKKFQKQKKLLEENIYHPGLNVELLEPRHLRIFSFRVDRKYRAIFIFTARDTIEIVDVNNHYA</sequence>
<dbReference type="InterPro" id="IPR035093">
    <property type="entry name" value="RelE/ParE_toxin_dom_sf"/>
</dbReference>
<gene>
    <name evidence="1" type="ORF">UY39_C0028G0003</name>
</gene>
<dbReference type="AlphaFoldDB" id="A0A0G1VKD5"/>
<proteinExistence type="predicted"/>
<evidence type="ECO:0000313" key="1">
    <source>
        <dbReference type="EMBL" id="KKW06675.1"/>
    </source>
</evidence>
<name>A0A0G1VKD5_9BACT</name>
<reference evidence="1 2" key="1">
    <citation type="journal article" date="2015" name="Nature">
        <title>rRNA introns, odd ribosomes, and small enigmatic genomes across a large radiation of phyla.</title>
        <authorList>
            <person name="Brown C.T."/>
            <person name="Hug L.A."/>
            <person name="Thomas B.C."/>
            <person name="Sharon I."/>
            <person name="Castelle C.J."/>
            <person name="Singh A."/>
            <person name="Wilkins M.J."/>
            <person name="Williams K.H."/>
            <person name="Banfield J.F."/>
        </authorList>
    </citation>
    <scope>NUCLEOTIDE SEQUENCE [LARGE SCALE GENOMIC DNA]</scope>
</reference>
<dbReference type="Proteomes" id="UP000034589">
    <property type="component" value="Unassembled WGS sequence"/>
</dbReference>
<dbReference type="EMBL" id="LCPV01000028">
    <property type="protein sequence ID" value="KKW06675.1"/>
    <property type="molecule type" value="Genomic_DNA"/>
</dbReference>
<evidence type="ECO:0008006" key="3">
    <source>
        <dbReference type="Google" id="ProtNLM"/>
    </source>
</evidence>
<comment type="caution">
    <text evidence="1">The sequence shown here is derived from an EMBL/GenBank/DDBJ whole genome shotgun (WGS) entry which is preliminary data.</text>
</comment>